<evidence type="ECO:0000313" key="1">
    <source>
        <dbReference type="EMBL" id="EMF99744.1"/>
    </source>
</evidence>
<organism evidence="1 2">
    <name type="scientific">Leptospira borgpetersenii str. 200701203</name>
    <dbReference type="NCBI Taxonomy" id="1193007"/>
    <lineage>
        <taxon>Bacteria</taxon>
        <taxon>Pseudomonadati</taxon>
        <taxon>Spirochaetota</taxon>
        <taxon>Spirochaetia</taxon>
        <taxon>Leptospirales</taxon>
        <taxon>Leptospiraceae</taxon>
        <taxon>Leptospira</taxon>
    </lineage>
</organism>
<name>M3HQ05_LEPBO</name>
<dbReference type="EMBL" id="AKWO02000062">
    <property type="protein sequence ID" value="EMF99744.1"/>
    <property type="molecule type" value="Genomic_DNA"/>
</dbReference>
<protein>
    <submittedName>
        <fullName evidence="1">Uncharacterized protein</fullName>
    </submittedName>
</protein>
<dbReference type="Proteomes" id="UP000011783">
    <property type="component" value="Unassembled WGS sequence"/>
</dbReference>
<dbReference type="AlphaFoldDB" id="M3HQ05"/>
<evidence type="ECO:0000313" key="2">
    <source>
        <dbReference type="Proteomes" id="UP000011783"/>
    </source>
</evidence>
<reference evidence="1 2" key="1">
    <citation type="submission" date="2013-01" db="EMBL/GenBank/DDBJ databases">
        <authorList>
            <person name="Harkins D.M."/>
            <person name="Durkin A.S."/>
            <person name="Brinkac L.M."/>
            <person name="Haft D.H."/>
            <person name="Selengut J.D."/>
            <person name="Sanka R."/>
            <person name="DePew J."/>
            <person name="Purushe J."/>
            <person name="Picardeau M."/>
            <person name="Werts C."/>
            <person name="Goarant C."/>
            <person name="Vinetz J.M."/>
            <person name="Sutton G.G."/>
            <person name="Nierman W.C."/>
            <person name="Fouts D.E."/>
        </authorList>
    </citation>
    <scope>NUCLEOTIDE SEQUENCE [LARGE SCALE GENOMIC DNA]</scope>
    <source>
        <strain evidence="1 2">200701203</strain>
    </source>
</reference>
<dbReference type="BioCyc" id="LBOR1193007:G11KN-2864-MONOMER"/>
<comment type="caution">
    <text evidence="1">The sequence shown here is derived from an EMBL/GenBank/DDBJ whole genome shotgun (WGS) entry which is preliminary data.</text>
</comment>
<accession>M3HQ05</accession>
<sequence>MYTYVLKLPKIPTKTKYKSIVVKAPGEYEIKNPSQNLKKNIFKRSGKFLKNVGFPQKPSY</sequence>
<gene>
    <name evidence="1" type="ORF">LEP1GSC123_2652</name>
</gene>
<proteinExistence type="predicted"/>